<dbReference type="EMBL" id="LOHF01000030">
    <property type="protein sequence ID" value="OUM71239.1"/>
    <property type="molecule type" value="Genomic_DNA"/>
</dbReference>
<dbReference type="Proteomes" id="UP000195440">
    <property type="component" value="Unassembled WGS sequence"/>
</dbReference>
<feature type="transmembrane region" description="Helical" evidence="1">
    <location>
        <begin position="20"/>
        <end position="40"/>
    </location>
</feature>
<sequence>MIVAGFVFLLWPDNRWRMTPWFWCCVLVLPLMVGVTLYALRLLTFERRSEFVESWNQNRTEQEQALIKHGQRPVALLGTSYCSGAGNNLLAQALRNGSKPLYPTFLKSQGRAVRLSQLSPPAQLHDKAEYAQRLAAYFDQVMKGLELPLYASDAPLRARIRHNQVLCDDEVLALWRSSIGEGCAVEQVVFANQDDGLLWIDALLDEPEISGLLLSLEVNLFLEPIAEQAESVSALLLAAPDWCARKGFAPSAFIHRPVQIIDQADVLKDALLWGQIQKGATQYFAWYSQMPSDLLCDTTIALNAEGYPPDIEARLTLDDSFGRPGCAVGNIALIVASEGAKADRRAQMIMLQDASPQVCVVQPA</sequence>
<keyword evidence="1" id="KW-0472">Membrane</keyword>
<evidence type="ECO:0000256" key="1">
    <source>
        <dbReference type="SAM" id="Phobius"/>
    </source>
</evidence>
<evidence type="ECO:0000313" key="2">
    <source>
        <dbReference type="EMBL" id="OUM71239.1"/>
    </source>
</evidence>
<evidence type="ECO:0000313" key="3">
    <source>
        <dbReference type="Proteomes" id="UP000195440"/>
    </source>
</evidence>
<gene>
    <name evidence="2" type="ORF">AUC60_24245</name>
</gene>
<organism evidence="2 3">
    <name type="scientific">Pseudomonas caspiana</name>
    <dbReference type="NCBI Taxonomy" id="1451454"/>
    <lineage>
        <taxon>Bacteria</taxon>
        <taxon>Pseudomonadati</taxon>
        <taxon>Pseudomonadota</taxon>
        <taxon>Gammaproteobacteria</taxon>
        <taxon>Pseudomonadales</taxon>
        <taxon>Pseudomonadaceae</taxon>
        <taxon>Pseudomonas</taxon>
    </lineage>
</organism>
<proteinExistence type="predicted"/>
<comment type="caution">
    <text evidence="2">The sequence shown here is derived from an EMBL/GenBank/DDBJ whole genome shotgun (WGS) entry which is preliminary data.</text>
</comment>
<keyword evidence="1" id="KW-0812">Transmembrane</keyword>
<name>A0A1Y3NUC3_9PSED</name>
<accession>A0A1Y3NUC3</accession>
<protein>
    <submittedName>
        <fullName evidence="2">Uncharacterized protein</fullName>
    </submittedName>
</protein>
<keyword evidence="3" id="KW-1185">Reference proteome</keyword>
<keyword evidence="1" id="KW-1133">Transmembrane helix</keyword>
<reference evidence="2 3" key="1">
    <citation type="journal article" date="2017" name="Syst. Appl. Microbiol.">
        <title>Pseudomonas caspiana sp. nov., a citrus pathogen in the Pseudomonas syringae phylogenetic group.</title>
        <authorList>
            <person name="Busquets A."/>
            <person name="Gomila M."/>
            <person name="Beiki F."/>
            <person name="Mulet M."/>
            <person name="Rahimian H."/>
            <person name="Garcia-Valdes E."/>
            <person name="Lalucat J."/>
        </authorList>
    </citation>
    <scope>NUCLEOTIDE SEQUENCE [LARGE SCALE GENOMIC DNA]</scope>
    <source>
        <strain evidence="2 3">FBF102</strain>
    </source>
</reference>
<dbReference type="AlphaFoldDB" id="A0A1Y3NUC3"/>